<keyword evidence="3" id="KW-1185">Reference proteome</keyword>
<dbReference type="Proteomes" id="UP001642484">
    <property type="component" value="Unassembled WGS sequence"/>
</dbReference>
<evidence type="ECO:0000256" key="1">
    <source>
        <dbReference type="SAM" id="Coils"/>
    </source>
</evidence>
<gene>
    <name evidence="2" type="ORF">CCMP2556_LOCUS35219</name>
</gene>
<evidence type="ECO:0008006" key="4">
    <source>
        <dbReference type="Google" id="ProtNLM"/>
    </source>
</evidence>
<sequence>MFFDENKVLTTMVGIHVDDLFACGLTTSTTYNELIKQLKTSFNFKHWTVEGERPLEFCGCQFTRTAIESVMTQADYLKTIKPMTCVDNEADRELNSKEQSSLRALLGAFQWPAAQTSPHLCASVSLLYGEVTTSTVNVAQQANKTLRFAKNNNDAGLVFRSMGGSLDDLCMVAMSDAAWGVRRNNESQGGYLVLLYHKSVLEDSTLNHDYTILDWRNFKLPRISRSSLNAESQACSAAMDVLEYLLIIWEGCLNSDFQLRQVSELKPSLPSALVDDSLKAEIPNLQGDKRTKIEVMVTKQKMLGMNTKLRWVSSEIQLADGAAKKKTLAERQANVRRHAISRTNNHNSLAYMILTSQMAMVQAYQPSIEVALDFVFSPEMTLTLFIILMTYVGWNLGRRWSTTTSTTTRTYTETRTMTTSSSSTRDFGTQAETSEEKNMFGLLRVEVDRLRQDLRDSDSYNVELKHKCEELENENDELERQVDDLVIMRDFLSGKIGELDGKYKDMRMKWQRAVQTLMDMQHRLQVNPLAQVIWHTRTEDWQQVP</sequence>
<comment type="caution">
    <text evidence="2">The sequence shown here is derived from an EMBL/GenBank/DDBJ whole genome shotgun (WGS) entry which is preliminary data.</text>
</comment>
<feature type="coiled-coil region" evidence="1">
    <location>
        <begin position="454"/>
        <end position="488"/>
    </location>
</feature>
<accession>A0ABP0P6I2</accession>
<dbReference type="EMBL" id="CAXAMN010022651">
    <property type="protein sequence ID" value="CAK9071638.1"/>
    <property type="molecule type" value="Genomic_DNA"/>
</dbReference>
<keyword evidence="1" id="KW-0175">Coiled coil</keyword>
<organism evidence="2 3">
    <name type="scientific">Durusdinium trenchii</name>
    <dbReference type="NCBI Taxonomy" id="1381693"/>
    <lineage>
        <taxon>Eukaryota</taxon>
        <taxon>Sar</taxon>
        <taxon>Alveolata</taxon>
        <taxon>Dinophyceae</taxon>
        <taxon>Suessiales</taxon>
        <taxon>Symbiodiniaceae</taxon>
        <taxon>Durusdinium</taxon>
    </lineage>
</organism>
<name>A0ABP0P6I2_9DINO</name>
<evidence type="ECO:0000313" key="2">
    <source>
        <dbReference type="EMBL" id="CAK9071638.1"/>
    </source>
</evidence>
<proteinExistence type="predicted"/>
<reference evidence="2 3" key="1">
    <citation type="submission" date="2024-02" db="EMBL/GenBank/DDBJ databases">
        <authorList>
            <person name="Chen Y."/>
            <person name="Shah S."/>
            <person name="Dougan E. K."/>
            <person name="Thang M."/>
            <person name="Chan C."/>
        </authorList>
    </citation>
    <scope>NUCLEOTIDE SEQUENCE [LARGE SCALE GENOMIC DNA]</scope>
</reference>
<protein>
    <recommendedName>
        <fullName evidence="4">Reverse transcriptase Ty1/copia-type domain-containing protein</fullName>
    </recommendedName>
</protein>
<evidence type="ECO:0000313" key="3">
    <source>
        <dbReference type="Proteomes" id="UP001642484"/>
    </source>
</evidence>